<dbReference type="Proteomes" id="UP001162164">
    <property type="component" value="Unassembled WGS sequence"/>
</dbReference>
<dbReference type="EMBL" id="JAPWTJ010002696">
    <property type="protein sequence ID" value="KAJ8964912.1"/>
    <property type="molecule type" value="Genomic_DNA"/>
</dbReference>
<sequence>MVLELALRNILPFCPAPPPQHRIHGPFHNQSQVANSYNTTLKKVEVYNGSHLNFWRLDRRQMGAYLCIASNDIPPAVSKRISLSVNLIYDPREANKCRALDEGMMPDIFVTKATNTVLKPLKD</sequence>
<protein>
    <recommendedName>
        <fullName evidence="3">Lachesin</fullName>
    </recommendedName>
</protein>
<proteinExistence type="predicted"/>
<evidence type="ECO:0000313" key="2">
    <source>
        <dbReference type="Proteomes" id="UP001162164"/>
    </source>
</evidence>
<organism evidence="1 2">
    <name type="scientific">Molorchus minor</name>
    <dbReference type="NCBI Taxonomy" id="1323400"/>
    <lineage>
        <taxon>Eukaryota</taxon>
        <taxon>Metazoa</taxon>
        <taxon>Ecdysozoa</taxon>
        <taxon>Arthropoda</taxon>
        <taxon>Hexapoda</taxon>
        <taxon>Insecta</taxon>
        <taxon>Pterygota</taxon>
        <taxon>Neoptera</taxon>
        <taxon>Endopterygota</taxon>
        <taxon>Coleoptera</taxon>
        <taxon>Polyphaga</taxon>
        <taxon>Cucujiformia</taxon>
        <taxon>Chrysomeloidea</taxon>
        <taxon>Cerambycidae</taxon>
        <taxon>Lamiinae</taxon>
        <taxon>Monochamini</taxon>
        <taxon>Molorchus</taxon>
    </lineage>
</organism>
<evidence type="ECO:0000313" key="1">
    <source>
        <dbReference type="EMBL" id="KAJ8964912.1"/>
    </source>
</evidence>
<keyword evidence="2" id="KW-1185">Reference proteome</keyword>
<dbReference type="InterPro" id="IPR013783">
    <property type="entry name" value="Ig-like_fold"/>
</dbReference>
<name>A0ABQ9ITY3_9CUCU</name>
<dbReference type="Gene3D" id="2.60.40.10">
    <property type="entry name" value="Immunoglobulins"/>
    <property type="match status" value="1"/>
</dbReference>
<evidence type="ECO:0008006" key="3">
    <source>
        <dbReference type="Google" id="ProtNLM"/>
    </source>
</evidence>
<reference evidence="1" key="1">
    <citation type="journal article" date="2023" name="Insect Mol. Biol.">
        <title>Genome sequencing provides insights into the evolution of gene families encoding plant cell wall-degrading enzymes in longhorned beetles.</title>
        <authorList>
            <person name="Shin N.R."/>
            <person name="Okamura Y."/>
            <person name="Kirsch R."/>
            <person name="Pauchet Y."/>
        </authorList>
    </citation>
    <scope>NUCLEOTIDE SEQUENCE</scope>
    <source>
        <strain evidence="1">MMC_N1</strain>
    </source>
</reference>
<gene>
    <name evidence="1" type="ORF">NQ317_011973</name>
</gene>
<comment type="caution">
    <text evidence="1">The sequence shown here is derived from an EMBL/GenBank/DDBJ whole genome shotgun (WGS) entry which is preliminary data.</text>
</comment>
<accession>A0ABQ9ITY3</accession>